<protein>
    <submittedName>
        <fullName evidence="1">Uncharacterized protein</fullName>
    </submittedName>
</protein>
<dbReference type="Proteomes" id="UP001516400">
    <property type="component" value="Unassembled WGS sequence"/>
</dbReference>
<dbReference type="EMBL" id="JABFTP020000185">
    <property type="protein sequence ID" value="KAL3287399.1"/>
    <property type="molecule type" value="Genomic_DNA"/>
</dbReference>
<evidence type="ECO:0000313" key="2">
    <source>
        <dbReference type="Proteomes" id="UP001516400"/>
    </source>
</evidence>
<dbReference type="AlphaFoldDB" id="A0ABD2P8X9"/>
<keyword evidence="2" id="KW-1185">Reference proteome</keyword>
<gene>
    <name evidence="1" type="ORF">HHI36_001872</name>
</gene>
<organism evidence="1 2">
    <name type="scientific">Cryptolaemus montrouzieri</name>
    <dbReference type="NCBI Taxonomy" id="559131"/>
    <lineage>
        <taxon>Eukaryota</taxon>
        <taxon>Metazoa</taxon>
        <taxon>Ecdysozoa</taxon>
        <taxon>Arthropoda</taxon>
        <taxon>Hexapoda</taxon>
        <taxon>Insecta</taxon>
        <taxon>Pterygota</taxon>
        <taxon>Neoptera</taxon>
        <taxon>Endopterygota</taxon>
        <taxon>Coleoptera</taxon>
        <taxon>Polyphaga</taxon>
        <taxon>Cucujiformia</taxon>
        <taxon>Coccinelloidea</taxon>
        <taxon>Coccinellidae</taxon>
        <taxon>Scymninae</taxon>
        <taxon>Scymnini</taxon>
        <taxon>Cryptolaemus</taxon>
    </lineage>
</organism>
<comment type="caution">
    <text evidence="1">The sequence shown here is derived from an EMBL/GenBank/DDBJ whole genome shotgun (WGS) entry which is preliminary data.</text>
</comment>
<reference evidence="1 2" key="1">
    <citation type="journal article" date="2021" name="BMC Biol.">
        <title>Horizontally acquired antibacterial genes associated with adaptive radiation of ladybird beetles.</title>
        <authorList>
            <person name="Li H.S."/>
            <person name="Tang X.F."/>
            <person name="Huang Y.H."/>
            <person name="Xu Z.Y."/>
            <person name="Chen M.L."/>
            <person name="Du X.Y."/>
            <person name="Qiu B.Y."/>
            <person name="Chen P.T."/>
            <person name="Zhang W."/>
            <person name="Slipinski A."/>
            <person name="Escalona H.E."/>
            <person name="Waterhouse R.M."/>
            <person name="Zwick A."/>
            <person name="Pang H."/>
        </authorList>
    </citation>
    <scope>NUCLEOTIDE SEQUENCE [LARGE SCALE GENOMIC DNA]</scope>
    <source>
        <strain evidence="1">SYSU2018</strain>
    </source>
</reference>
<sequence>MSPCNPTRIAMNSLGSLSSTNFVYILVSHEIKDYVTSVVQAHMDDYLTMVCTFRIELMYEKKNNEDLLVSLRKFSDQNLEMVHLSQLDWADLSSCKYADAGFSLFVDCLREALDLFCPTFRIKRNSHRRID</sequence>
<evidence type="ECO:0000313" key="1">
    <source>
        <dbReference type="EMBL" id="KAL3287399.1"/>
    </source>
</evidence>
<name>A0ABD2P8X9_9CUCU</name>
<proteinExistence type="predicted"/>
<accession>A0ABD2P8X9</accession>